<protein>
    <submittedName>
        <fullName evidence="1">Uncharacterized protein</fullName>
    </submittedName>
</protein>
<dbReference type="Proteomes" id="UP000319383">
    <property type="component" value="Chromosome"/>
</dbReference>
<dbReference type="AlphaFoldDB" id="A0A517ZWP2"/>
<keyword evidence="2" id="KW-1185">Reference proteome</keyword>
<proteinExistence type="predicted"/>
<evidence type="ECO:0000313" key="2">
    <source>
        <dbReference type="Proteomes" id="UP000319383"/>
    </source>
</evidence>
<name>A0A517ZWP2_9PLAN</name>
<reference evidence="1 2" key="1">
    <citation type="submission" date="2019-02" db="EMBL/GenBank/DDBJ databases">
        <title>Deep-cultivation of Planctomycetes and their phenomic and genomic characterization uncovers novel biology.</title>
        <authorList>
            <person name="Wiegand S."/>
            <person name="Jogler M."/>
            <person name="Boedeker C."/>
            <person name="Pinto D."/>
            <person name="Vollmers J."/>
            <person name="Rivas-Marin E."/>
            <person name="Kohn T."/>
            <person name="Peeters S.H."/>
            <person name="Heuer A."/>
            <person name="Rast P."/>
            <person name="Oberbeckmann S."/>
            <person name="Bunk B."/>
            <person name="Jeske O."/>
            <person name="Meyerdierks A."/>
            <person name="Storesund J.E."/>
            <person name="Kallscheuer N."/>
            <person name="Luecker S."/>
            <person name="Lage O.M."/>
            <person name="Pohl T."/>
            <person name="Merkel B.J."/>
            <person name="Hornburger P."/>
            <person name="Mueller R.-W."/>
            <person name="Bruemmer F."/>
            <person name="Labrenz M."/>
            <person name="Spormann A.M."/>
            <person name="Op den Camp H."/>
            <person name="Overmann J."/>
            <person name="Amann R."/>
            <person name="Jetten M.S.M."/>
            <person name="Mascher T."/>
            <person name="Medema M.H."/>
            <person name="Devos D.P."/>
            <person name="Kaster A.-K."/>
            <person name="Ovreas L."/>
            <person name="Rohde M."/>
            <person name="Galperin M.Y."/>
            <person name="Jogler C."/>
        </authorList>
    </citation>
    <scope>NUCLEOTIDE SEQUENCE [LARGE SCALE GENOMIC DNA]</scope>
    <source>
        <strain evidence="1 2">Mal52</strain>
    </source>
</reference>
<dbReference type="KEGG" id="sdyn:Mal52_53680"/>
<dbReference type="RefSeq" id="WP_145379400.1">
    <property type="nucleotide sequence ID" value="NZ_CP036276.1"/>
</dbReference>
<organism evidence="1 2">
    <name type="scientific">Symmachiella dynata</name>
    <dbReference type="NCBI Taxonomy" id="2527995"/>
    <lineage>
        <taxon>Bacteria</taxon>
        <taxon>Pseudomonadati</taxon>
        <taxon>Planctomycetota</taxon>
        <taxon>Planctomycetia</taxon>
        <taxon>Planctomycetales</taxon>
        <taxon>Planctomycetaceae</taxon>
        <taxon>Symmachiella</taxon>
    </lineage>
</organism>
<accession>A0A517ZWP2</accession>
<gene>
    <name evidence="1" type="ORF">Mal52_53680</name>
</gene>
<dbReference type="EMBL" id="CP036276">
    <property type="protein sequence ID" value="QDU46845.1"/>
    <property type="molecule type" value="Genomic_DNA"/>
</dbReference>
<evidence type="ECO:0000313" key="1">
    <source>
        <dbReference type="EMBL" id="QDU46845.1"/>
    </source>
</evidence>
<sequence length="72" mass="7741">MIENHPESMNPNALPIEVAVRLLTKAGGRIVTEEMLRADIDAGAPTNLDGTINLVHYAAWNVQQIAGMTDGN</sequence>